<feature type="compositionally biased region" description="Polar residues" evidence="1">
    <location>
        <begin position="119"/>
        <end position="131"/>
    </location>
</feature>
<evidence type="ECO:0000313" key="2">
    <source>
        <dbReference type="EMBL" id="KAF6733290.1"/>
    </source>
</evidence>
<gene>
    <name evidence="2" type="ORF">FQA47_000874</name>
</gene>
<accession>A0A834CWC8</accession>
<feature type="region of interest" description="Disordered" evidence="1">
    <location>
        <begin position="82"/>
        <end position="131"/>
    </location>
</feature>
<feature type="compositionally biased region" description="Polar residues" evidence="1">
    <location>
        <begin position="82"/>
        <end position="99"/>
    </location>
</feature>
<organism evidence="2 3">
    <name type="scientific">Oryzias melastigma</name>
    <name type="common">Marine medaka</name>
    <dbReference type="NCBI Taxonomy" id="30732"/>
    <lineage>
        <taxon>Eukaryota</taxon>
        <taxon>Metazoa</taxon>
        <taxon>Chordata</taxon>
        <taxon>Craniata</taxon>
        <taxon>Vertebrata</taxon>
        <taxon>Euteleostomi</taxon>
        <taxon>Actinopterygii</taxon>
        <taxon>Neopterygii</taxon>
        <taxon>Teleostei</taxon>
        <taxon>Neoteleostei</taxon>
        <taxon>Acanthomorphata</taxon>
        <taxon>Ovalentaria</taxon>
        <taxon>Atherinomorphae</taxon>
        <taxon>Beloniformes</taxon>
        <taxon>Adrianichthyidae</taxon>
        <taxon>Oryziinae</taxon>
        <taxon>Oryzias</taxon>
    </lineage>
</organism>
<dbReference type="AlphaFoldDB" id="A0A834CWC8"/>
<dbReference type="Proteomes" id="UP000646548">
    <property type="component" value="Unassembled WGS sequence"/>
</dbReference>
<dbReference type="EMBL" id="WKFB01000164">
    <property type="protein sequence ID" value="KAF6733290.1"/>
    <property type="molecule type" value="Genomic_DNA"/>
</dbReference>
<evidence type="ECO:0000313" key="3">
    <source>
        <dbReference type="Proteomes" id="UP000646548"/>
    </source>
</evidence>
<reference evidence="2" key="1">
    <citation type="journal article" name="BMC Genomics">
        <title>Long-read sequencing and de novo genome assembly of marine medaka (Oryzias melastigma).</title>
        <authorList>
            <person name="Liang P."/>
            <person name="Saqib H.S.A."/>
            <person name="Ni X."/>
            <person name="Shen Y."/>
        </authorList>
    </citation>
    <scope>NUCLEOTIDE SEQUENCE</scope>
    <source>
        <strain evidence="2">Bigg-433</strain>
    </source>
</reference>
<proteinExistence type="predicted"/>
<name>A0A834CWC8_ORYME</name>
<protein>
    <submittedName>
        <fullName evidence="2">Uncharacterized protein</fullName>
    </submittedName>
</protein>
<sequence length="131" mass="15514">MCLLWDERGTYTLPTNFRRLSADLSPWEQLSLEYMDEQYGDMIDYDYCIRMAQVPQEEEEAQSMDMLQRRMFLERRSRFKYPTSSSVRKNTHPFASTETLPIPDVPNHNQPLKPEMFSATRTSEPALQQPQ</sequence>
<comment type="caution">
    <text evidence="2">The sequence shown here is derived from an EMBL/GenBank/DDBJ whole genome shotgun (WGS) entry which is preliminary data.</text>
</comment>
<evidence type="ECO:0000256" key="1">
    <source>
        <dbReference type="SAM" id="MobiDB-lite"/>
    </source>
</evidence>